<dbReference type="SUPFAM" id="SSF159133">
    <property type="entry name" value="EutN/CcmL-like"/>
    <property type="match status" value="1"/>
</dbReference>
<organism evidence="3">
    <name type="scientific">Caldithrix abyssi</name>
    <dbReference type="NCBI Taxonomy" id="187145"/>
    <lineage>
        <taxon>Bacteria</taxon>
        <taxon>Pseudomonadati</taxon>
        <taxon>Calditrichota</taxon>
        <taxon>Calditrichia</taxon>
        <taxon>Calditrichales</taxon>
        <taxon>Calditrichaceae</taxon>
        <taxon>Caldithrix</taxon>
    </lineage>
</organism>
<comment type="caution">
    <text evidence="3">The sequence shown here is derived from an EMBL/GenBank/DDBJ whole genome shotgun (WGS) entry which is preliminary data.</text>
</comment>
<protein>
    <submittedName>
        <fullName evidence="3">Ethanolamine utilization protein EutN</fullName>
    </submittedName>
</protein>
<dbReference type="Proteomes" id="UP000886124">
    <property type="component" value="Unassembled WGS sequence"/>
</dbReference>
<dbReference type="CDD" id="cd01614">
    <property type="entry name" value="EutN_CcmL"/>
    <property type="match status" value="1"/>
</dbReference>
<evidence type="ECO:0000256" key="2">
    <source>
        <dbReference type="ARBA" id="ARBA00024446"/>
    </source>
</evidence>
<dbReference type="AlphaFoldDB" id="A0A7V5PQP7"/>
<dbReference type="Pfam" id="PF03319">
    <property type="entry name" value="EutN_CcmL"/>
    <property type="match status" value="1"/>
</dbReference>
<accession>A0A7V5PQP7</accession>
<gene>
    <name evidence="3" type="ORF">ENJ89_09780</name>
</gene>
<comment type="subcellular location">
    <subcellularLocation>
        <location evidence="1">Bacterial microcompartment</location>
    </subcellularLocation>
</comment>
<proteinExistence type="predicted"/>
<dbReference type="PANTHER" id="PTHR36539">
    <property type="entry name" value="ETHANOLAMINE UTILIZATION PROTEIN EUTN"/>
    <property type="match status" value="1"/>
</dbReference>
<name>A0A7V5PQP7_CALAY</name>
<dbReference type="PROSITE" id="PS51932">
    <property type="entry name" value="BMV"/>
    <property type="match status" value="1"/>
</dbReference>
<evidence type="ECO:0000313" key="3">
    <source>
        <dbReference type="EMBL" id="HHJ53471.1"/>
    </source>
</evidence>
<dbReference type="InterPro" id="IPR004992">
    <property type="entry name" value="EutN_CcmL"/>
</dbReference>
<sequence length="88" mass="9621">MNLARVIGTIWATRKDENLEGLKMQLLQPVDEHGRDDGQPFVAVDTVGAGQGELVYYVTAYEAVIPLEKKPALADATIVGIVDRIELN</sequence>
<reference evidence="3" key="1">
    <citation type="journal article" date="2020" name="mSystems">
        <title>Genome- and Community-Level Interaction Insights into Carbon Utilization and Element Cycling Functions of Hydrothermarchaeota in Hydrothermal Sediment.</title>
        <authorList>
            <person name="Zhou Z."/>
            <person name="Liu Y."/>
            <person name="Xu W."/>
            <person name="Pan J."/>
            <person name="Luo Z.H."/>
            <person name="Li M."/>
        </authorList>
    </citation>
    <scope>NUCLEOTIDE SEQUENCE [LARGE SCALE GENOMIC DNA]</scope>
    <source>
        <strain evidence="3">HyVt-527</strain>
    </source>
</reference>
<evidence type="ECO:0000256" key="1">
    <source>
        <dbReference type="ARBA" id="ARBA00024322"/>
    </source>
</evidence>
<keyword evidence="2" id="KW-1283">Bacterial microcompartment</keyword>
<dbReference type="InterPro" id="IPR036677">
    <property type="entry name" value="EutN_CcmL_sf"/>
</dbReference>
<dbReference type="Gene3D" id="2.40.50.220">
    <property type="entry name" value="EutN/Ccml"/>
    <property type="match status" value="1"/>
</dbReference>
<dbReference type="EMBL" id="DROD01000620">
    <property type="protein sequence ID" value="HHJ53471.1"/>
    <property type="molecule type" value="Genomic_DNA"/>
</dbReference>
<dbReference type="GO" id="GO:0031469">
    <property type="term" value="C:bacterial microcompartment"/>
    <property type="evidence" value="ECO:0007669"/>
    <property type="project" value="UniProtKB-SubCell"/>
</dbReference>